<feature type="domain" description="DNA polymerase III delta N-terminal" evidence="9">
    <location>
        <begin position="13"/>
        <end position="128"/>
    </location>
</feature>
<sequence>MAKMNKEDLLAAYLLVGADELKQQRSVARLKQYLTPEFVDFNLEEHASASGLEEEVLINSLQVLPFGDSRRLVIVWEADKLPKEVSEALVRYLNNPNPSSILVLIAHSLAKSTRLYKAVAQIGSSAVIDCGAKKKFALATDVVHMAQVHGIYLDTAAAQKLIFKVGESTIMLDNQLTSLAERFGAGATIQLADIDAHVAQIAEVSLWDFLDVLCNRDFAQAMDLFCVMKANGYVALQMFITTRLRELICVKALQARGNIANMAHELGKQDWQVKKYPSFARNFAPAELEELLKKSKELEWTLKNSSEKDTAFIQFIAAVCGK</sequence>
<dbReference type="GO" id="GO:0003677">
    <property type="term" value="F:DNA binding"/>
    <property type="evidence" value="ECO:0007669"/>
    <property type="project" value="InterPro"/>
</dbReference>
<keyword evidence="4" id="KW-0548">Nucleotidyltransferase</keyword>
<dbReference type="InterPro" id="IPR048466">
    <property type="entry name" value="DNA_pol3_delta-like_C"/>
</dbReference>
<dbReference type="GO" id="GO:0006261">
    <property type="term" value="P:DNA-templated DNA replication"/>
    <property type="evidence" value="ECO:0007669"/>
    <property type="project" value="TreeGrafter"/>
</dbReference>
<gene>
    <name evidence="11" type="ORF">SAMN04489746_0181</name>
</gene>
<dbReference type="Gene3D" id="1.20.272.10">
    <property type="match status" value="1"/>
</dbReference>
<dbReference type="EMBL" id="FNSH01000001">
    <property type="protein sequence ID" value="SEB42651.1"/>
    <property type="molecule type" value="Genomic_DNA"/>
</dbReference>
<evidence type="ECO:0000256" key="4">
    <source>
        <dbReference type="ARBA" id="ARBA00022695"/>
    </source>
</evidence>
<evidence type="ECO:0000313" key="11">
    <source>
        <dbReference type="EMBL" id="SEB42651.1"/>
    </source>
</evidence>
<evidence type="ECO:0000256" key="5">
    <source>
        <dbReference type="ARBA" id="ARBA00022705"/>
    </source>
</evidence>
<dbReference type="EC" id="2.7.7.7" evidence="1"/>
<dbReference type="GO" id="GO:0003887">
    <property type="term" value="F:DNA-directed DNA polymerase activity"/>
    <property type="evidence" value="ECO:0007669"/>
    <property type="project" value="UniProtKB-KW"/>
</dbReference>
<dbReference type="InterPro" id="IPR010372">
    <property type="entry name" value="DNA_pol3_delta_N"/>
</dbReference>
<dbReference type="Pfam" id="PF21694">
    <property type="entry name" value="DNA_pol3_delta_C"/>
    <property type="match status" value="1"/>
</dbReference>
<comment type="catalytic activity">
    <reaction evidence="8">
        <text>DNA(n) + a 2'-deoxyribonucleoside 5'-triphosphate = DNA(n+1) + diphosphate</text>
        <dbReference type="Rhea" id="RHEA:22508"/>
        <dbReference type="Rhea" id="RHEA-COMP:17339"/>
        <dbReference type="Rhea" id="RHEA-COMP:17340"/>
        <dbReference type="ChEBI" id="CHEBI:33019"/>
        <dbReference type="ChEBI" id="CHEBI:61560"/>
        <dbReference type="ChEBI" id="CHEBI:173112"/>
        <dbReference type="EC" id="2.7.7.7"/>
    </reaction>
</comment>
<dbReference type="InterPro" id="IPR027417">
    <property type="entry name" value="P-loop_NTPase"/>
</dbReference>
<keyword evidence="3" id="KW-0808">Transferase</keyword>
<evidence type="ECO:0000256" key="2">
    <source>
        <dbReference type="ARBA" id="ARBA00017703"/>
    </source>
</evidence>
<evidence type="ECO:0000256" key="3">
    <source>
        <dbReference type="ARBA" id="ARBA00022679"/>
    </source>
</evidence>
<dbReference type="Proteomes" id="UP000183687">
    <property type="component" value="Unassembled WGS sequence"/>
</dbReference>
<proteinExistence type="inferred from homology"/>
<dbReference type="Pfam" id="PF06144">
    <property type="entry name" value="DNA_pol3_delta"/>
    <property type="match status" value="1"/>
</dbReference>
<dbReference type="RefSeq" id="WP_057001935.1">
    <property type="nucleotide sequence ID" value="NZ_FNSH01000001.1"/>
</dbReference>
<dbReference type="AlphaFoldDB" id="A0AB38A4Q5"/>
<dbReference type="SUPFAM" id="SSF48019">
    <property type="entry name" value="post-AAA+ oligomerization domain-like"/>
    <property type="match status" value="1"/>
</dbReference>
<dbReference type="PANTHER" id="PTHR34388">
    <property type="entry name" value="DNA POLYMERASE III SUBUNIT DELTA"/>
    <property type="match status" value="1"/>
</dbReference>
<dbReference type="SUPFAM" id="SSF52540">
    <property type="entry name" value="P-loop containing nucleoside triphosphate hydrolases"/>
    <property type="match status" value="1"/>
</dbReference>
<evidence type="ECO:0000256" key="8">
    <source>
        <dbReference type="ARBA" id="ARBA00049244"/>
    </source>
</evidence>
<dbReference type="GO" id="GO:0009360">
    <property type="term" value="C:DNA polymerase III complex"/>
    <property type="evidence" value="ECO:0007669"/>
    <property type="project" value="InterPro"/>
</dbReference>
<dbReference type="PANTHER" id="PTHR34388:SF1">
    <property type="entry name" value="DNA POLYMERASE III SUBUNIT DELTA"/>
    <property type="match status" value="1"/>
</dbReference>
<keyword evidence="6" id="KW-0239">DNA-directed DNA polymerase</keyword>
<reference evidence="11 12" key="1">
    <citation type="submission" date="2016-10" db="EMBL/GenBank/DDBJ databases">
        <authorList>
            <person name="Varghese N."/>
            <person name="Submissions S."/>
        </authorList>
    </citation>
    <scope>NUCLEOTIDE SEQUENCE [LARGE SCALE GENOMIC DNA]</scope>
    <source>
        <strain evidence="11 12">DSM 20586</strain>
    </source>
</reference>
<protein>
    <recommendedName>
        <fullName evidence="2">DNA polymerase III subunit delta</fullName>
        <ecNumber evidence="1">2.7.7.7</ecNumber>
    </recommendedName>
</protein>
<name>A0AB38A4Q5_9ACTN</name>
<organism evidence="11 12">
    <name type="scientific">Atopobium minutum</name>
    <dbReference type="NCBI Taxonomy" id="1381"/>
    <lineage>
        <taxon>Bacteria</taxon>
        <taxon>Bacillati</taxon>
        <taxon>Actinomycetota</taxon>
        <taxon>Coriobacteriia</taxon>
        <taxon>Coriobacteriales</taxon>
        <taxon>Atopobiaceae</taxon>
        <taxon>Atopobium</taxon>
    </lineage>
</organism>
<dbReference type="Gene3D" id="3.40.50.300">
    <property type="entry name" value="P-loop containing nucleotide triphosphate hydrolases"/>
    <property type="match status" value="1"/>
</dbReference>
<evidence type="ECO:0000259" key="9">
    <source>
        <dbReference type="Pfam" id="PF06144"/>
    </source>
</evidence>
<evidence type="ECO:0000256" key="6">
    <source>
        <dbReference type="ARBA" id="ARBA00022932"/>
    </source>
</evidence>
<evidence type="ECO:0000256" key="1">
    <source>
        <dbReference type="ARBA" id="ARBA00012417"/>
    </source>
</evidence>
<evidence type="ECO:0000259" key="10">
    <source>
        <dbReference type="Pfam" id="PF21694"/>
    </source>
</evidence>
<dbReference type="InterPro" id="IPR005790">
    <property type="entry name" value="DNA_polIII_delta"/>
</dbReference>
<comment type="caution">
    <text evidence="11">The sequence shown here is derived from an EMBL/GenBank/DDBJ whole genome shotgun (WGS) entry which is preliminary data.</text>
</comment>
<dbReference type="NCBIfam" id="TIGR01128">
    <property type="entry name" value="holA"/>
    <property type="match status" value="1"/>
</dbReference>
<comment type="similarity">
    <text evidence="7">Belongs to the DNA polymerase HolA subunit family.</text>
</comment>
<evidence type="ECO:0000256" key="7">
    <source>
        <dbReference type="ARBA" id="ARBA00034754"/>
    </source>
</evidence>
<evidence type="ECO:0000313" key="12">
    <source>
        <dbReference type="Proteomes" id="UP000183687"/>
    </source>
</evidence>
<feature type="domain" description="DNA polymerase III delta subunit-like C-terminal" evidence="10">
    <location>
        <begin position="207"/>
        <end position="314"/>
    </location>
</feature>
<accession>A0AB38A4Q5</accession>
<dbReference type="InterPro" id="IPR008921">
    <property type="entry name" value="DNA_pol3_clamp-load_cplx_C"/>
</dbReference>
<keyword evidence="5" id="KW-0235">DNA replication</keyword>